<evidence type="ECO:0000256" key="5">
    <source>
        <dbReference type="RuleBase" id="RU368013"/>
    </source>
</evidence>
<dbReference type="PANTHER" id="PTHR28032:SF1">
    <property type="entry name" value="FI02826P"/>
    <property type="match status" value="1"/>
</dbReference>
<comment type="subunit">
    <text evidence="5">Binds the proteasome.</text>
</comment>
<keyword evidence="5" id="KW-0963">Cytoplasm</keyword>
<dbReference type="GO" id="GO:0031144">
    <property type="term" value="P:proteasome localization"/>
    <property type="evidence" value="ECO:0007669"/>
    <property type="project" value="UniProtKB-UniRule"/>
</dbReference>
<dbReference type="Proteomes" id="UP000005627">
    <property type="component" value="Chromosome 8"/>
</dbReference>
<comment type="subcellular location">
    <subcellularLocation>
        <location evidence="5">Cytoplasm</location>
    </subcellularLocation>
    <subcellularLocation>
        <location evidence="5">Nucleus</location>
    </subcellularLocation>
</comment>
<feature type="region of interest" description="Disordered" evidence="6">
    <location>
        <begin position="294"/>
        <end position="314"/>
    </location>
</feature>
<dbReference type="PANTHER" id="PTHR28032">
    <property type="entry name" value="FI02826P"/>
    <property type="match status" value="1"/>
</dbReference>
<evidence type="ECO:0000313" key="7">
    <source>
        <dbReference type="EMBL" id="CCE94127.1"/>
    </source>
</evidence>
<dbReference type="GO" id="GO:0031965">
    <property type="term" value="C:nuclear membrane"/>
    <property type="evidence" value="ECO:0007669"/>
    <property type="project" value="TreeGrafter"/>
</dbReference>
<keyword evidence="4 5" id="KW-0539">Nucleus</keyword>
<dbReference type="AlphaFoldDB" id="G8ZZT3"/>
<dbReference type="InParanoid" id="G8ZZT3"/>
<evidence type="ECO:0000256" key="3">
    <source>
        <dbReference type="ARBA" id="ARBA00022927"/>
    </source>
</evidence>
<accession>G8ZZT3</accession>
<dbReference type="GO" id="GO:0015031">
    <property type="term" value="P:protein transport"/>
    <property type="evidence" value="ECO:0007669"/>
    <property type="project" value="UniProtKB-UniRule"/>
</dbReference>
<dbReference type="Gene3D" id="1.20.58.1590">
    <property type="entry name" value="Tethering factor for nuclear proteasome Cut8/Sts1"/>
    <property type="match status" value="1"/>
</dbReference>
<keyword evidence="5" id="KW-0813">Transport</keyword>
<dbReference type="RefSeq" id="XP_003683338.1">
    <property type="nucleotide sequence ID" value="XM_003683290.1"/>
</dbReference>
<feature type="region of interest" description="Disordered" evidence="6">
    <location>
        <begin position="23"/>
        <end position="72"/>
    </location>
</feature>
<protein>
    <recommendedName>
        <fullName evidence="2 5">Tethering factor for nuclear proteasome STS1</fullName>
    </recommendedName>
</protein>
<dbReference type="KEGG" id="tdl:TDEL_0H02680"/>
<dbReference type="STRING" id="1076872.G8ZZT3"/>
<evidence type="ECO:0000256" key="2">
    <source>
        <dbReference type="ARBA" id="ARBA00016204"/>
    </source>
</evidence>
<sequence length="314" mass="35752">MNNNSQMGAYSAGFSWGFKSATVVKSPQQEDEGAVAQLLREDANAKRRSKRAFTGSEEEEQQSSSQSSNVHRKYMISKRKSNLSSTIQGQPLPIQRGLELMSKEQLQNVLMEVLKDHPQTQQMVSSRIMGFNFSIEKCSELLKTKLEALYGSVPYSRSYEMNSLDDYAFVRMKPYILEFLNCLIDCILDQIPPRVENLHTSLKFLDECTDMVTHLPRFQLASNNYYYDKCLEQVSYVWCTVIEHIARDVIMAFNDEALLGSWVQKLEVYNDLSNGMLSRPLQLFKSLHCVEDGAPSSTRNPQTFSSNGAVAYKP</sequence>
<evidence type="ECO:0000256" key="1">
    <source>
        <dbReference type="ARBA" id="ARBA00006199"/>
    </source>
</evidence>
<dbReference type="eggNOG" id="ENOG502RNK4">
    <property type="taxonomic scope" value="Eukaryota"/>
</dbReference>
<organism evidence="7 8">
    <name type="scientific">Torulaspora delbrueckii</name>
    <name type="common">Yeast</name>
    <name type="synonym">Candida colliculosa</name>
    <dbReference type="NCBI Taxonomy" id="4950"/>
    <lineage>
        <taxon>Eukaryota</taxon>
        <taxon>Fungi</taxon>
        <taxon>Dikarya</taxon>
        <taxon>Ascomycota</taxon>
        <taxon>Saccharomycotina</taxon>
        <taxon>Saccharomycetes</taxon>
        <taxon>Saccharomycetales</taxon>
        <taxon>Saccharomycetaceae</taxon>
        <taxon>Torulaspora</taxon>
    </lineage>
</organism>
<feature type="compositionally biased region" description="Polar residues" evidence="6">
    <location>
        <begin position="295"/>
        <end position="308"/>
    </location>
</feature>
<dbReference type="HOGENOM" id="CLU_054606_1_0_1"/>
<reference evidence="7 8" key="1">
    <citation type="journal article" date="2011" name="Proc. Natl. Acad. Sci. U.S.A.">
        <title>Evolutionary erosion of yeast sex chromosomes by mating-type switching accidents.</title>
        <authorList>
            <person name="Gordon J.L."/>
            <person name="Armisen D."/>
            <person name="Proux-Wera E."/>
            <person name="Oheigeartaigh S.S."/>
            <person name="Byrne K.P."/>
            <person name="Wolfe K.H."/>
        </authorList>
    </citation>
    <scope>NUCLEOTIDE SEQUENCE [LARGE SCALE GENOMIC DNA]</scope>
    <source>
        <strain evidence="8">ATCC 10662 / CBS 1146 / NBRC 0425 / NCYC 2629 / NRRL Y-866</strain>
    </source>
</reference>
<dbReference type="Pfam" id="PF08559">
    <property type="entry name" value="Cut8"/>
    <property type="match status" value="1"/>
</dbReference>
<evidence type="ECO:0000256" key="6">
    <source>
        <dbReference type="SAM" id="MobiDB-lite"/>
    </source>
</evidence>
<proteinExistence type="inferred from homology"/>
<evidence type="ECO:0000313" key="8">
    <source>
        <dbReference type="Proteomes" id="UP000005627"/>
    </source>
</evidence>
<keyword evidence="8" id="KW-1185">Reference proteome</keyword>
<dbReference type="InterPro" id="IPR038422">
    <property type="entry name" value="Cut8/Sts1_sf"/>
</dbReference>
<dbReference type="GO" id="GO:0005737">
    <property type="term" value="C:cytoplasm"/>
    <property type="evidence" value="ECO:0007669"/>
    <property type="project" value="UniProtKB-SubCell"/>
</dbReference>
<gene>
    <name evidence="7" type="primary">TDEL0H02680</name>
    <name evidence="7" type="ORF">TDEL_0H02680</name>
</gene>
<name>G8ZZT3_TORDE</name>
<comment type="function">
    <text evidence="5">Involved in ubiquitin-mediated protein degradation. Regulatory factor in the ubiquitin/proteasome pathway that controls the turnover of proteasome substrates. Targets proteasomes to the nucleus and facilitates the degradation of nuclear proteins.</text>
</comment>
<dbReference type="EMBL" id="HE616749">
    <property type="protein sequence ID" value="CCE94127.1"/>
    <property type="molecule type" value="Genomic_DNA"/>
</dbReference>
<dbReference type="GO" id="GO:0071630">
    <property type="term" value="P:nuclear protein quality control by the ubiquitin-proteasome system"/>
    <property type="evidence" value="ECO:0007669"/>
    <property type="project" value="UniProtKB-UniRule"/>
</dbReference>
<dbReference type="GO" id="GO:0007059">
    <property type="term" value="P:chromosome segregation"/>
    <property type="evidence" value="ECO:0007669"/>
    <property type="project" value="EnsemblFungi"/>
</dbReference>
<comment type="similarity">
    <text evidence="1 5">Belongs to the cut8/STS1 family.</text>
</comment>
<keyword evidence="3 5" id="KW-0653">Protein transport</keyword>
<dbReference type="GeneID" id="11501291"/>
<dbReference type="FunCoup" id="G8ZZT3">
    <property type="interactions" value="20"/>
</dbReference>
<evidence type="ECO:0000256" key="4">
    <source>
        <dbReference type="ARBA" id="ARBA00023242"/>
    </source>
</evidence>
<dbReference type="GO" id="GO:0070628">
    <property type="term" value="F:proteasome binding"/>
    <property type="evidence" value="ECO:0007669"/>
    <property type="project" value="EnsemblFungi"/>
</dbReference>
<dbReference type="InterPro" id="IPR013868">
    <property type="entry name" value="Cut8/Sts1_fam"/>
</dbReference>
<dbReference type="OrthoDB" id="10061064at2759"/>